<protein>
    <submittedName>
        <fullName evidence="1">Uncharacterized protein</fullName>
    </submittedName>
</protein>
<reference evidence="1 2" key="1">
    <citation type="journal article" date="2019" name="Sci. Rep.">
        <title>Orb-weaving spider Araneus ventricosus genome elucidates the spidroin gene catalogue.</title>
        <authorList>
            <person name="Kono N."/>
            <person name="Nakamura H."/>
            <person name="Ohtoshi R."/>
            <person name="Moran D.A.P."/>
            <person name="Shinohara A."/>
            <person name="Yoshida Y."/>
            <person name="Fujiwara M."/>
            <person name="Mori M."/>
            <person name="Tomita M."/>
            <person name="Arakawa K."/>
        </authorList>
    </citation>
    <scope>NUCLEOTIDE SEQUENCE [LARGE SCALE GENOMIC DNA]</scope>
</reference>
<sequence>MRCVNDDGAPPICGGASVLLWSAVDVETGLWLRHPFRFLNNKIMSAPSISNIVARMHACFKVNTPEPTDVPNELATSFAPTPKAKKNAIIKLNTTIHMTSFENASNITPAKVTTQKTEMLLSSGCCDASSGASSVR</sequence>
<gene>
    <name evidence="1" type="ORF">AVEN_165724_1</name>
</gene>
<accession>A0A4Y2C355</accession>
<dbReference type="EMBL" id="BGPR01000143">
    <property type="protein sequence ID" value="GBL98901.1"/>
    <property type="molecule type" value="Genomic_DNA"/>
</dbReference>
<evidence type="ECO:0000313" key="1">
    <source>
        <dbReference type="EMBL" id="GBL98901.1"/>
    </source>
</evidence>
<evidence type="ECO:0000313" key="2">
    <source>
        <dbReference type="Proteomes" id="UP000499080"/>
    </source>
</evidence>
<dbReference type="Proteomes" id="UP000499080">
    <property type="component" value="Unassembled WGS sequence"/>
</dbReference>
<organism evidence="1 2">
    <name type="scientific">Araneus ventricosus</name>
    <name type="common">Orbweaver spider</name>
    <name type="synonym">Epeira ventricosa</name>
    <dbReference type="NCBI Taxonomy" id="182803"/>
    <lineage>
        <taxon>Eukaryota</taxon>
        <taxon>Metazoa</taxon>
        <taxon>Ecdysozoa</taxon>
        <taxon>Arthropoda</taxon>
        <taxon>Chelicerata</taxon>
        <taxon>Arachnida</taxon>
        <taxon>Araneae</taxon>
        <taxon>Araneomorphae</taxon>
        <taxon>Entelegynae</taxon>
        <taxon>Araneoidea</taxon>
        <taxon>Araneidae</taxon>
        <taxon>Araneus</taxon>
    </lineage>
</organism>
<dbReference type="AlphaFoldDB" id="A0A4Y2C355"/>
<comment type="caution">
    <text evidence="1">The sequence shown here is derived from an EMBL/GenBank/DDBJ whole genome shotgun (WGS) entry which is preliminary data.</text>
</comment>
<dbReference type="OrthoDB" id="10518614at2759"/>
<name>A0A4Y2C355_ARAVE</name>
<keyword evidence="2" id="KW-1185">Reference proteome</keyword>
<proteinExistence type="predicted"/>